<proteinExistence type="predicted"/>
<evidence type="ECO:0000313" key="3">
    <source>
        <dbReference type="Proteomes" id="UP000193738"/>
    </source>
</evidence>
<protein>
    <submittedName>
        <fullName evidence="2">Serine hydrolase</fullName>
    </submittedName>
</protein>
<dbReference type="PANTHER" id="PTHR43319">
    <property type="entry name" value="BETA-LACTAMASE-RELATED"/>
    <property type="match status" value="1"/>
</dbReference>
<dbReference type="Proteomes" id="UP000193738">
    <property type="component" value="Unassembled WGS sequence"/>
</dbReference>
<dbReference type="EMBL" id="LQOX01000006">
    <property type="protein sequence ID" value="ORV80129.1"/>
    <property type="molecule type" value="Genomic_DNA"/>
</dbReference>
<dbReference type="GO" id="GO:0016787">
    <property type="term" value="F:hydrolase activity"/>
    <property type="evidence" value="ECO:0007669"/>
    <property type="project" value="UniProtKB-KW"/>
</dbReference>
<keyword evidence="2" id="KW-0378">Hydrolase</keyword>
<dbReference type="InterPro" id="IPR052907">
    <property type="entry name" value="Beta-lactamase/esterase"/>
</dbReference>
<name>A0A1X1W1Q6_MYCGS</name>
<evidence type="ECO:0000259" key="1">
    <source>
        <dbReference type="Pfam" id="PF00144"/>
    </source>
</evidence>
<gene>
    <name evidence="2" type="ORF">AWC07_21610</name>
</gene>
<dbReference type="AlphaFoldDB" id="A0A1X1W1Q6"/>
<evidence type="ECO:0000313" key="2">
    <source>
        <dbReference type="EMBL" id="ORV80129.1"/>
    </source>
</evidence>
<reference evidence="2 3" key="1">
    <citation type="submission" date="2016-01" db="EMBL/GenBank/DDBJ databases">
        <title>The new phylogeny of the genus Mycobacterium.</title>
        <authorList>
            <person name="Tarcisio F."/>
            <person name="Conor M."/>
            <person name="Antonella G."/>
            <person name="Elisabetta G."/>
            <person name="Giulia F.S."/>
            <person name="Sara T."/>
            <person name="Anna F."/>
            <person name="Clotilde B."/>
            <person name="Roberto B."/>
            <person name="Veronica D.S."/>
            <person name="Fabio R."/>
            <person name="Monica P."/>
            <person name="Olivier J."/>
            <person name="Enrico T."/>
            <person name="Nicola S."/>
        </authorList>
    </citation>
    <scope>NUCLEOTIDE SEQUENCE [LARGE SCALE GENOMIC DNA]</scope>
    <source>
        <strain evidence="2 3">DSM 43505</strain>
    </source>
</reference>
<organism evidence="2 3">
    <name type="scientific">Mycobacterium gastri</name>
    <dbReference type="NCBI Taxonomy" id="1777"/>
    <lineage>
        <taxon>Bacteria</taxon>
        <taxon>Bacillati</taxon>
        <taxon>Actinomycetota</taxon>
        <taxon>Actinomycetes</taxon>
        <taxon>Mycobacteriales</taxon>
        <taxon>Mycobacteriaceae</taxon>
        <taxon>Mycobacterium</taxon>
    </lineage>
</organism>
<dbReference type="SUPFAM" id="SSF56601">
    <property type="entry name" value="beta-lactamase/transpeptidase-like"/>
    <property type="match status" value="1"/>
</dbReference>
<dbReference type="InterPro" id="IPR001466">
    <property type="entry name" value="Beta-lactam-related"/>
</dbReference>
<dbReference type="InterPro" id="IPR012338">
    <property type="entry name" value="Beta-lactam/transpept-like"/>
</dbReference>
<feature type="domain" description="Beta-lactamase-related" evidence="1">
    <location>
        <begin position="23"/>
        <end position="379"/>
    </location>
</feature>
<sequence length="406" mass="43571">MRVKASPGVIAGVVDEGYGKLADEFRRNMRSGKEIGAAVAVYRDGVKVVDLWGGYRNGVTKAPWGRDTVVTMFSTTKGVSSMTAAVAASQGLLSYDAKVADYWPAFAQAGKDSVTVRQLLSHQAGLPVIDPPLTLADMADPTKLSAKIAEMAPAWVPGSRHGYHAVTLGWYTSELIRHADPAGRTLGQFFADEIAKPLGLEFYIGVPDSVPRDRLAQLHGWRPAEALLHLRALPPRFVAALVNPRSLTARAAHIPGLRSLDDINLPDLRAVEMPAVNGTGTVRSVAKLYGSVATGGSEIGMTSSTLDALIADPAMPTKGFRDKVLKVDTAFSLGFVKPFPRFRFGSSDKAFGTPGAGGSFGFVDPDTGIGYAYAMNRLGFHIWSDPRELALRQVLFHTILRARPQT</sequence>
<dbReference type="Pfam" id="PF00144">
    <property type="entry name" value="Beta-lactamase"/>
    <property type="match status" value="1"/>
</dbReference>
<dbReference type="PANTHER" id="PTHR43319:SF3">
    <property type="entry name" value="BETA-LACTAMASE-RELATED DOMAIN-CONTAINING PROTEIN"/>
    <property type="match status" value="1"/>
</dbReference>
<dbReference type="STRING" id="1777.AWC07_21610"/>
<dbReference type="RefSeq" id="WP_036412449.1">
    <property type="nucleotide sequence ID" value="NZ_LQOX01000006.1"/>
</dbReference>
<accession>A0A1X1W1Q6</accession>
<comment type="caution">
    <text evidence="2">The sequence shown here is derived from an EMBL/GenBank/DDBJ whole genome shotgun (WGS) entry which is preliminary data.</text>
</comment>
<dbReference type="Gene3D" id="3.40.710.10">
    <property type="entry name" value="DD-peptidase/beta-lactamase superfamily"/>
    <property type="match status" value="1"/>
</dbReference>
<keyword evidence="3" id="KW-1185">Reference proteome</keyword>